<organism evidence="2">
    <name type="scientific">Magnaporthe oryzae partitivirus 3</name>
    <dbReference type="NCBI Taxonomy" id="2509226"/>
    <lineage>
        <taxon>Viruses</taxon>
        <taxon>Riboviria</taxon>
        <taxon>Orthornavirae</taxon>
        <taxon>Pisuviricota</taxon>
        <taxon>Duplopiviricetes</taxon>
        <taxon>Durnavirales</taxon>
        <taxon>Partitiviridae</taxon>
    </lineage>
</organism>
<dbReference type="InterPro" id="IPR048728">
    <property type="entry name" value="CP_partitivirus"/>
</dbReference>
<evidence type="ECO:0000256" key="1">
    <source>
        <dbReference type="SAM" id="MobiDB-lite"/>
    </source>
</evidence>
<dbReference type="EMBL" id="MH231405">
    <property type="protein sequence ID" value="QAU07487.1"/>
    <property type="molecule type" value="mRNA"/>
</dbReference>
<dbReference type="Pfam" id="PF20895">
    <property type="entry name" value="PsV_CP"/>
    <property type="match status" value="1"/>
</dbReference>
<gene>
    <name evidence="2" type="primary">CP</name>
</gene>
<accession>A0A410TEM3</accession>
<reference evidence="2" key="1">
    <citation type="submission" date="2018-04" db="EMBL/GenBank/DDBJ databases">
        <title>Characterization of a novel partitivirus in the rice blust fungus Magnaporthe oryzae.</title>
        <authorList>
            <person name="Zhou X."/>
            <person name="Zhou J."/>
            <person name="Lin Y."/>
            <person name="Xu Y."/>
            <person name="Sun B."/>
            <person name="Deng Q."/>
        </authorList>
    </citation>
    <scope>NUCLEOTIDE SEQUENCE</scope>
    <source>
        <strain evidence="2">NJ01</strain>
    </source>
</reference>
<feature type="compositionally biased region" description="Low complexity" evidence="1">
    <location>
        <begin position="14"/>
        <end position="23"/>
    </location>
</feature>
<proteinExistence type="evidence at transcript level"/>
<feature type="compositionally biased region" description="Polar residues" evidence="1">
    <location>
        <begin position="1"/>
        <end position="13"/>
    </location>
</feature>
<feature type="region of interest" description="Disordered" evidence="1">
    <location>
        <begin position="1"/>
        <end position="52"/>
    </location>
</feature>
<protein>
    <submittedName>
        <fullName evidence="2">Putative capsid protein</fullName>
    </submittedName>
</protein>
<sequence>MADSISQITSTVTPSESASAAGSKKSKPGKAERAARRAATGSQAGSSASPSKAAMFASSVAAPKPQPGKFPIVFQTGAGEPSRDEVIGINPDVLARTVDAFPGRFNQNMRYAEFLSYSEYDDEDFGKQLKSAALLRLSQQLVHAHVNVGLPQGDFAPVASTEVHVPSSVSAFISQYGEFTVPALGTRYLYSDYPSVVRSIVWAAKNVLRETNAEWAIERSWLPVKQADGHTKQVLASRLNDFLKRSEIQYDPGLLEKAMLSGTPPDNRGDIKPLFGGTEQLQDRFDFLFRSYVDSPSFVTAFTATAASAVLSQLNLEWKEPSAGHVDWTFNVKELFTELSDDCARKSKTYAQFFEMSSSQTNRTAASGSQSQFAVVSTRDSVTVVKTRLALSAPEFSLVACFPASAELSLKTDRNVVLTTPLSVTQRATEFVQLDWR</sequence>
<evidence type="ECO:0000313" key="2">
    <source>
        <dbReference type="EMBL" id="QAU07487.1"/>
    </source>
</evidence>
<feature type="compositionally biased region" description="Low complexity" evidence="1">
    <location>
        <begin position="37"/>
        <end position="52"/>
    </location>
</feature>
<name>A0A410TEM3_9VIRU</name>